<name>B2WLN0_PYRTR</name>
<accession>B2WLN0</accession>
<evidence type="ECO:0000313" key="2">
    <source>
        <dbReference type="Proteomes" id="UP000001471"/>
    </source>
</evidence>
<dbReference type="Proteomes" id="UP000001471">
    <property type="component" value="Unassembled WGS sequence"/>
</dbReference>
<dbReference type="EMBL" id="DS231629">
    <property type="protein sequence ID" value="EDU43940.1"/>
    <property type="molecule type" value="Genomic_DNA"/>
</dbReference>
<dbReference type="InParanoid" id="B2WLN0"/>
<protein>
    <submittedName>
        <fullName evidence="1">Uncharacterized protein</fullName>
    </submittedName>
</protein>
<dbReference type="HOGENOM" id="CLU_1928666_0_0_1"/>
<evidence type="ECO:0000313" key="1">
    <source>
        <dbReference type="EMBL" id="EDU43940.1"/>
    </source>
</evidence>
<reference evidence="2" key="1">
    <citation type="journal article" date="2013" name="G3 (Bethesda)">
        <title>Comparative genomics of a plant-pathogenic fungus, Pyrenophora tritici-repentis, reveals transduplication and the impact of repeat elements on pathogenicity and population divergence.</title>
        <authorList>
            <person name="Manning V.A."/>
            <person name="Pandelova I."/>
            <person name="Dhillon B."/>
            <person name="Wilhelm L.J."/>
            <person name="Goodwin S.B."/>
            <person name="Berlin A.M."/>
            <person name="Figueroa M."/>
            <person name="Freitag M."/>
            <person name="Hane J.K."/>
            <person name="Henrissat B."/>
            <person name="Holman W.H."/>
            <person name="Kodira C.D."/>
            <person name="Martin J."/>
            <person name="Oliver R.P."/>
            <person name="Robbertse B."/>
            <person name="Schackwitz W."/>
            <person name="Schwartz D.C."/>
            <person name="Spatafora J.W."/>
            <person name="Turgeon B.G."/>
            <person name="Yandava C."/>
            <person name="Young S."/>
            <person name="Zhou S."/>
            <person name="Zeng Q."/>
            <person name="Grigoriev I.V."/>
            <person name="Ma L.-J."/>
            <person name="Ciuffetti L.M."/>
        </authorList>
    </citation>
    <scope>NUCLEOTIDE SEQUENCE [LARGE SCALE GENOMIC DNA]</scope>
    <source>
        <strain evidence="2">Pt-1C-BFP</strain>
    </source>
</reference>
<sequence length="131" mass="14667">MLRLGLKGSGGLKPEVVTLARKRAGLYLDESRKWPIRTAPHGDSNSGVSYSLIFAARSTWFCQHSTVDPLGLSHVLLESQLLRQRADSLSNGKQATHFLLFPFDMFALRRRFEQKTSTHGPATFPPVLAFR</sequence>
<organism evidence="1 2">
    <name type="scientific">Pyrenophora tritici-repentis (strain Pt-1C-BFP)</name>
    <name type="common">Wheat tan spot fungus</name>
    <name type="synonym">Drechslera tritici-repentis</name>
    <dbReference type="NCBI Taxonomy" id="426418"/>
    <lineage>
        <taxon>Eukaryota</taxon>
        <taxon>Fungi</taxon>
        <taxon>Dikarya</taxon>
        <taxon>Ascomycota</taxon>
        <taxon>Pezizomycotina</taxon>
        <taxon>Dothideomycetes</taxon>
        <taxon>Pleosporomycetidae</taxon>
        <taxon>Pleosporales</taxon>
        <taxon>Pleosporineae</taxon>
        <taxon>Pleosporaceae</taxon>
        <taxon>Pyrenophora</taxon>
    </lineage>
</organism>
<dbReference type="AlphaFoldDB" id="B2WLN0"/>
<gene>
    <name evidence="1" type="ORF">PTRG_10890</name>
</gene>
<proteinExistence type="predicted"/>